<protein>
    <recommendedName>
        <fullName evidence="4">Putative glutamate--cysteine ligase 2</fullName>
        <ecNumber evidence="4">6.3.2.2</ecNumber>
    </recommendedName>
    <alternativeName>
        <fullName evidence="4">Gamma-glutamylcysteine synthetase 2</fullName>
        <shortName evidence="4">GCS 2</shortName>
        <shortName evidence="4">Gamma-GCS 2</shortName>
    </alternativeName>
</protein>
<comment type="subunit">
    <text evidence="4">Homodimer.</text>
</comment>
<evidence type="ECO:0000256" key="1">
    <source>
        <dbReference type="ARBA" id="ARBA00022598"/>
    </source>
</evidence>
<dbReference type="PANTHER" id="PTHR36510:SF1">
    <property type="entry name" value="GLUTAMATE--CYSTEINE LIGASE 2-RELATED"/>
    <property type="match status" value="1"/>
</dbReference>
<proteinExistence type="inferred from homology"/>
<name>A0A7H4P891_9ENTR</name>
<dbReference type="InterPro" id="IPR011793">
    <property type="entry name" value="YbdK"/>
</dbReference>
<evidence type="ECO:0000313" key="7">
    <source>
        <dbReference type="Proteomes" id="UP000254571"/>
    </source>
</evidence>
<keyword evidence="3 4" id="KW-0067">ATP-binding</keyword>
<keyword evidence="2 4" id="KW-0547">Nucleotide-binding</keyword>
<dbReference type="NCBIfam" id="TIGR02050">
    <property type="entry name" value="gshA_cyan_rel"/>
    <property type="match status" value="1"/>
</dbReference>
<sequence>MIKRKRESPCRYPDFHRSEPFTLGIELELQVVNPPGFDLSQDSSALIDEIQGTLKAGEAKHDITESMLEIATGVCRDIHQATAQLSAVQQAVLRAAARHHVQICGGGTHPFQSWQRQQISDSPRYRKTVEHFGYLAKQATIFGQHVHVGCQNGDDAIYLLHGLSRFVPHFIALNAASPWLDGTDSGFACSRLNLFAAYPDNGPMPWVNNWQAFIGLFRRLSYTSHDRQHEGSALGYSPQPALWHRRSPGHGYPADD</sequence>
<dbReference type="EMBL" id="UGMX01000002">
    <property type="protein sequence ID" value="STW08656.1"/>
    <property type="molecule type" value="Genomic_DNA"/>
</dbReference>
<dbReference type="Pfam" id="PF04107">
    <property type="entry name" value="GCS2"/>
    <property type="match status" value="1"/>
</dbReference>
<comment type="similarity">
    <text evidence="4">Belongs to the glutamate--cysteine ligase type 2 family. YbdK subfamily.</text>
</comment>
<feature type="region of interest" description="Disordered" evidence="5">
    <location>
        <begin position="231"/>
        <end position="256"/>
    </location>
</feature>
<evidence type="ECO:0000256" key="2">
    <source>
        <dbReference type="ARBA" id="ARBA00022741"/>
    </source>
</evidence>
<evidence type="ECO:0000256" key="5">
    <source>
        <dbReference type="SAM" id="MobiDB-lite"/>
    </source>
</evidence>
<reference evidence="6 7" key="1">
    <citation type="submission" date="2018-06" db="EMBL/GenBank/DDBJ databases">
        <authorList>
            <consortium name="Pathogen Informatics"/>
            <person name="Doyle S."/>
        </authorList>
    </citation>
    <scope>NUCLEOTIDE SEQUENCE [LARGE SCALE GENOMIC DNA]</scope>
    <source>
        <strain evidence="6 7">NCTC9149</strain>
    </source>
</reference>
<gene>
    <name evidence="6" type="primary">ybdK_1</name>
    <name evidence="6" type="ORF">NCTC9149_05123</name>
</gene>
<dbReference type="GO" id="GO:0004357">
    <property type="term" value="F:glutamate-cysteine ligase activity"/>
    <property type="evidence" value="ECO:0007669"/>
    <property type="project" value="UniProtKB-EC"/>
</dbReference>
<dbReference type="InterPro" id="IPR014746">
    <property type="entry name" value="Gln_synth/guanido_kin_cat_dom"/>
</dbReference>
<dbReference type="InterPro" id="IPR050141">
    <property type="entry name" value="GCL_type2/YbdK_subfam"/>
</dbReference>
<dbReference type="InterPro" id="IPR006336">
    <property type="entry name" value="GCS2"/>
</dbReference>
<keyword evidence="1 4" id="KW-0436">Ligase</keyword>
<evidence type="ECO:0000313" key="6">
    <source>
        <dbReference type="EMBL" id="STW08656.1"/>
    </source>
</evidence>
<organism evidence="6 7">
    <name type="scientific">Klebsiella grimontii</name>
    <dbReference type="NCBI Taxonomy" id="2058152"/>
    <lineage>
        <taxon>Bacteria</taxon>
        <taxon>Pseudomonadati</taxon>
        <taxon>Pseudomonadota</taxon>
        <taxon>Gammaproteobacteria</taxon>
        <taxon>Enterobacterales</taxon>
        <taxon>Enterobacteriaceae</taxon>
        <taxon>Klebsiella/Raoultella group</taxon>
        <taxon>Klebsiella</taxon>
    </lineage>
</organism>
<evidence type="ECO:0000256" key="4">
    <source>
        <dbReference type="HAMAP-Rule" id="MF_01609"/>
    </source>
</evidence>
<dbReference type="EC" id="6.3.2.2" evidence="4"/>
<comment type="catalytic activity">
    <reaction evidence="4">
        <text>L-cysteine + L-glutamate + ATP = gamma-L-glutamyl-L-cysteine + ADP + phosphate + H(+)</text>
        <dbReference type="Rhea" id="RHEA:13285"/>
        <dbReference type="ChEBI" id="CHEBI:15378"/>
        <dbReference type="ChEBI" id="CHEBI:29985"/>
        <dbReference type="ChEBI" id="CHEBI:30616"/>
        <dbReference type="ChEBI" id="CHEBI:35235"/>
        <dbReference type="ChEBI" id="CHEBI:43474"/>
        <dbReference type="ChEBI" id="CHEBI:58173"/>
        <dbReference type="ChEBI" id="CHEBI:456216"/>
        <dbReference type="EC" id="6.3.2.2"/>
    </reaction>
</comment>
<evidence type="ECO:0000256" key="3">
    <source>
        <dbReference type="ARBA" id="ARBA00022840"/>
    </source>
</evidence>
<dbReference type="PANTHER" id="PTHR36510">
    <property type="entry name" value="GLUTAMATE--CYSTEINE LIGASE 2-RELATED"/>
    <property type="match status" value="1"/>
</dbReference>
<dbReference type="GO" id="GO:0042398">
    <property type="term" value="P:modified amino acid biosynthetic process"/>
    <property type="evidence" value="ECO:0007669"/>
    <property type="project" value="InterPro"/>
</dbReference>
<accession>A0A7H4P891</accession>
<dbReference type="HAMAP" id="MF_01609">
    <property type="entry name" value="Glu_cys_ligase_2"/>
    <property type="match status" value="1"/>
</dbReference>
<comment type="function">
    <text evidence="4">ATP-dependent carboxylate-amine ligase which exhibits weak glutamate--cysteine ligase activity.</text>
</comment>
<dbReference type="AlphaFoldDB" id="A0A7H4P891"/>
<comment type="caution">
    <text evidence="6">The sequence shown here is derived from an EMBL/GenBank/DDBJ whole genome shotgun (WGS) entry which is preliminary data.</text>
</comment>
<dbReference type="Proteomes" id="UP000254571">
    <property type="component" value="Unassembled WGS sequence"/>
</dbReference>
<dbReference type="SUPFAM" id="SSF55931">
    <property type="entry name" value="Glutamine synthetase/guanido kinase"/>
    <property type="match status" value="1"/>
</dbReference>
<dbReference type="GO" id="GO:0005524">
    <property type="term" value="F:ATP binding"/>
    <property type="evidence" value="ECO:0007669"/>
    <property type="project" value="UniProtKB-KW"/>
</dbReference>
<dbReference type="Gene3D" id="3.30.590.20">
    <property type="match status" value="1"/>
</dbReference>